<dbReference type="PRINTS" id="PR00411">
    <property type="entry name" value="PNDRDTASEI"/>
</dbReference>
<organism evidence="7 8">
    <name type="scientific">Pacificimonas flava</name>
    <dbReference type="NCBI Taxonomy" id="1234595"/>
    <lineage>
        <taxon>Bacteria</taxon>
        <taxon>Pseudomonadati</taxon>
        <taxon>Pseudomonadota</taxon>
        <taxon>Alphaproteobacteria</taxon>
        <taxon>Sphingomonadales</taxon>
        <taxon>Sphingosinicellaceae</taxon>
        <taxon>Pacificimonas</taxon>
    </lineage>
</organism>
<keyword evidence="8" id="KW-1185">Reference proteome</keyword>
<keyword evidence="4" id="KW-0560">Oxidoreductase</keyword>
<dbReference type="PATRIC" id="fig|1234595.3.peg.825"/>
<dbReference type="InterPro" id="IPR036188">
    <property type="entry name" value="FAD/NAD-bd_sf"/>
</dbReference>
<dbReference type="InterPro" id="IPR023753">
    <property type="entry name" value="FAD/NAD-binding_dom"/>
</dbReference>
<dbReference type="Pfam" id="PF07992">
    <property type="entry name" value="Pyr_redox_2"/>
    <property type="match status" value="1"/>
</dbReference>
<dbReference type="GO" id="GO:0016651">
    <property type="term" value="F:oxidoreductase activity, acting on NAD(P)H"/>
    <property type="evidence" value="ECO:0007669"/>
    <property type="project" value="TreeGrafter"/>
</dbReference>
<accession>M2TB88</accession>
<evidence type="ECO:0000313" key="7">
    <source>
        <dbReference type="EMBL" id="EMD83854.1"/>
    </source>
</evidence>
<dbReference type="RefSeq" id="WP_008600336.1">
    <property type="nucleotide sequence ID" value="NZ_AMRV01000002.1"/>
</dbReference>
<evidence type="ECO:0000259" key="6">
    <source>
        <dbReference type="Pfam" id="PF14759"/>
    </source>
</evidence>
<evidence type="ECO:0000256" key="4">
    <source>
        <dbReference type="ARBA" id="ARBA00023002"/>
    </source>
</evidence>
<dbReference type="GO" id="GO:0005737">
    <property type="term" value="C:cytoplasm"/>
    <property type="evidence" value="ECO:0007669"/>
    <property type="project" value="TreeGrafter"/>
</dbReference>
<dbReference type="InterPro" id="IPR050446">
    <property type="entry name" value="FAD-oxidoreductase/Apoptosis"/>
</dbReference>
<dbReference type="InterPro" id="IPR028202">
    <property type="entry name" value="Reductase_C"/>
</dbReference>
<keyword evidence="3" id="KW-0274">FAD</keyword>
<dbReference type="SUPFAM" id="SSF55424">
    <property type="entry name" value="FAD/NAD-linked reductases, dimerisation (C-terminal) domain"/>
    <property type="match status" value="1"/>
</dbReference>
<dbReference type="PANTHER" id="PTHR43557:SF2">
    <property type="entry name" value="RIESKE DOMAIN-CONTAINING PROTEIN-RELATED"/>
    <property type="match status" value="1"/>
</dbReference>
<evidence type="ECO:0000313" key="8">
    <source>
        <dbReference type="Proteomes" id="UP000011717"/>
    </source>
</evidence>
<comment type="cofactor">
    <cofactor evidence="1">
        <name>FAD</name>
        <dbReference type="ChEBI" id="CHEBI:57692"/>
    </cofactor>
</comment>
<evidence type="ECO:0000259" key="5">
    <source>
        <dbReference type="Pfam" id="PF07992"/>
    </source>
</evidence>
<comment type="caution">
    <text evidence="7">The sequence shown here is derived from an EMBL/GenBank/DDBJ whole genome shotgun (WGS) entry which is preliminary data.</text>
</comment>
<feature type="domain" description="Reductase C-terminal" evidence="6">
    <location>
        <begin position="327"/>
        <end position="411"/>
    </location>
</feature>
<evidence type="ECO:0000256" key="2">
    <source>
        <dbReference type="ARBA" id="ARBA00022630"/>
    </source>
</evidence>
<proteinExistence type="predicted"/>
<dbReference type="SUPFAM" id="SSF51905">
    <property type="entry name" value="FAD/NAD(P)-binding domain"/>
    <property type="match status" value="1"/>
</dbReference>
<dbReference type="PRINTS" id="PR00368">
    <property type="entry name" value="FADPNR"/>
</dbReference>
<dbReference type="InterPro" id="IPR016156">
    <property type="entry name" value="FAD/NAD-linked_Rdtase_dimer_sf"/>
</dbReference>
<evidence type="ECO:0000256" key="3">
    <source>
        <dbReference type="ARBA" id="ARBA00022827"/>
    </source>
</evidence>
<dbReference type="Proteomes" id="UP000011717">
    <property type="component" value="Unassembled WGS sequence"/>
</dbReference>
<dbReference type="EMBL" id="AMRV01000002">
    <property type="protein sequence ID" value="EMD83854.1"/>
    <property type="molecule type" value="Genomic_DNA"/>
</dbReference>
<dbReference type="OrthoDB" id="7809559at2"/>
<evidence type="ECO:0000256" key="1">
    <source>
        <dbReference type="ARBA" id="ARBA00001974"/>
    </source>
</evidence>
<keyword evidence="2" id="KW-0285">Flavoprotein</keyword>
<sequence length="413" mass="43955">MAGEKEYGVAIIGAGHAGAQAAIALRKEGFTGTVALIGDEPDPPYERPPLSKDYLKDEKTFERMLIRRPDFWADKEIALLPATRIEAVDAAARRLAVADGPAIRYGKLIWAAGGRPRPLPCGSDVGLRGVHAVRTRTDVDRLKVELPAARRAVIIGGGYIGLEAAAAMAGRGLDITVIEAEDRLLARVAGADISAFYRRRHEAAGVRFLLGTRTSCLRAEDGAIAWVELERGETLPADIVIVGIGILPNVEPLLAAGAEGDNGAVVDASCRTSLPDIWAIGDCARHRNPYAGGAAVRLESVQNANDQANVAAADICGRPAKYEALPWFWSNQYEVRLQTAGLSAGHDEAVLRGDPETGRFSVCYLKAGQLIAADCIGRPADFVQAQKLIAAGVRPQRAALEDPETPLKSLLPV</sequence>
<feature type="domain" description="FAD/NAD(P)-binding" evidence="5">
    <location>
        <begin position="9"/>
        <end position="308"/>
    </location>
</feature>
<dbReference type="PANTHER" id="PTHR43557">
    <property type="entry name" value="APOPTOSIS-INDUCING FACTOR 1"/>
    <property type="match status" value="1"/>
</dbReference>
<dbReference type="Gene3D" id="3.50.50.60">
    <property type="entry name" value="FAD/NAD(P)-binding domain"/>
    <property type="match status" value="2"/>
</dbReference>
<dbReference type="AlphaFoldDB" id="M2TB88"/>
<protein>
    <submittedName>
        <fullName evidence="7">Ferredoxin reductase</fullName>
    </submittedName>
</protein>
<name>M2TB88_9SPHN</name>
<reference evidence="7 8" key="1">
    <citation type="journal article" date="2013" name="Genome Announc.">
        <title>Draft Genome Sequence of Strain JLT2015T, Belonging to the Family Sphingomonadaceae of the Alphaproteobacteria.</title>
        <authorList>
            <person name="Tang K."/>
            <person name="Liu K."/>
            <person name="Li S."/>
            <person name="Jiao N."/>
        </authorList>
    </citation>
    <scope>NUCLEOTIDE SEQUENCE [LARGE SCALE GENOMIC DNA]</scope>
    <source>
        <strain evidence="7 8">JLT2015</strain>
    </source>
</reference>
<dbReference type="Pfam" id="PF14759">
    <property type="entry name" value="Reductase_C"/>
    <property type="match status" value="1"/>
</dbReference>
<gene>
    <name evidence="7" type="ORF">C725_0826</name>
</gene>
<dbReference type="Gene3D" id="3.30.390.30">
    <property type="match status" value="1"/>
</dbReference>